<feature type="non-terminal residue" evidence="2">
    <location>
        <position position="1"/>
    </location>
</feature>
<keyword evidence="3" id="KW-1185">Reference proteome</keyword>
<keyword evidence="1" id="KW-0175">Coiled coil</keyword>
<organism evidence="2 3">
    <name type="scientific">Funneliformis caledonium</name>
    <dbReference type="NCBI Taxonomy" id="1117310"/>
    <lineage>
        <taxon>Eukaryota</taxon>
        <taxon>Fungi</taxon>
        <taxon>Fungi incertae sedis</taxon>
        <taxon>Mucoromycota</taxon>
        <taxon>Glomeromycotina</taxon>
        <taxon>Glomeromycetes</taxon>
        <taxon>Glomerales</taxon>
        <taxon>Glomeraceae</taxon>
        <taxon>Funneliformis</taxon>
    </lineage>
</organism>
<name>A0A9N9NP78_9GLOM</name>
<dbReference type="EMBL" id="CAJVPQ010017671">
    <property type="protein sequence ID" value="CAG8749060.1"/>
    <property type="molecule type" value="Genomic_DNA"/>
</dbReference>
<reference evidence="2" key="1">
    <citation type="submission" date="2021-06" db="EMBL/GenBank/DDBJ databases">
        <authorList>
            <person name="Kallberg Y."/>
            <person name="Tangrot J."/>
            <person name="Rosling A."/>
        </authorList>
    </citation>
    <scope>NUCLEOTIDE SEQUENCE</scope>
    <source>
        <strain evidence="2">UK204</strain>
    </source>
</reference>
<gene>
    <name evidence="2" type="ORF">FCALED_LOCUS16176</name>
</gene>
<sequence>VDVTCLPTGYSTRVPPLLELCDDYYKILDNDSGGTYYKNGIYKNVNSLLERLEKDADTFSENDGIEEELQDLDEELEGFEHENIQEKD</sequence>
<dbReference type="Proteomes" id="UP000789570">
    <property type="component" value="Unassembled WGS sequence"/>
</dbReference>
<accession>A0A9N9NP78</accession>
<evidence type="ECO:0000313" key="3">
    <source>
        <dbReference type="Proteomes" id="UP000789570"/>
    </source>
</evidence>
<feature type="coiled-coil region" evidence="1">
    <location>
        <begin position="42"/>
        <end position="82"/>
    </location>
</feature>
<dbReference type="OrthoDB" id="2304900at2759"/>
<proteinExistence type="predicted"/>
<feature type="non-terminal residue" evidence="2">
    <location>
        <position position="88"/>
    </location>
</feature>
<dbReference type="AlphaFoldDB" id="A0A9N9NP78"/>
<comment type="caution">
    <text evidence="2">The sequence shown here is derived from an EMBL/GenBank/DDBJ whole genome shotgun (WGS) entry which is preliminary data.</text>
</comment>
<protein>
    <submittedName>
        <fullName evidence="2">14230_t:CDS:1</fullName>
    </submittedName>
</protein>
<evidence type="ECO:0000256" key="1">
    <source>
        <dbReference type="SAM" id="Coils"/>
    </source>
</evidence>
<evidence type="ECO:0000313" key="2">
    <source>
        <dbReference type="EMBL" id="CAG8749060.1"/>
    </source>
</evidence>